<feature type="domain" description="LysM" evidence="2">
    <location>
        <begin position="258"/>
        <end position="302"/>
    </location>
</feature>
<dbReference type="InterPro" id="IPR036779">
    <property type="entry name" value="LysM_dom_sf"/>
</dbReference>
<dbReference type="Gene3D" id="3.30.1380.10">
    <property type="match status" value="1"/>
</dbReference>
<dbReference type="InterPro" id="IPR009045">
    <property type="entry name" value="Zn_M74/Hedgehog-like"/>
</dbReference>
<evidence type="ECO:0000256" key="1">
    <source>
        <dbReference type="SAM" id="MobiDB-lite"/>
    </source>
</evidence>
<dbReference type="PROSITE" id="PS51782">
    <property type="entry name" value="LYSM"/>
    <property type="match status" value="1"/>
</dbReference>
<dbReference type="EMBL" id="FNRQ01000009">
    <property type="protein sequence ID" value="SEB21110.1"/>
    <property type="molecule type" value="Genomic_DNA"/>
</dbReference>
<dbReference type="InterPro" id="IPR018392">
    <property type="entry name" value="LysM"/>
</dbReference>
<dbReference type="SUPFAM" id="SSF55166">
    <property type="entry name" value="Hedgehog/DD-peptidase"/>
    <property type="match status" value="1"/>
</dbReference>
<evidence type="ECO:0000313" key="4">
    <source>
        <dbReference type="Proteomes" id="UP000198638"/>
    </source>
</evidence>
<dbReference type="RefSeq" id="WP_090536904.1">
    <property type="nucleotide sequence ID" value="NZ_FNRQ01000009.1"/>
</dbReference>
<dbReference type="STRING" id="83784.SAMN05192564_10937"/>
<evidence type="ECO:0000259" key="2">
    <source>
        <dbReference type="PROSITE" id="PS51782"/>
    </source>
</evidence>
<dbReference type="Pfam" id="PF01476">
    <property type="entry name" value="LysM"/>
    <property type="match status" value="1"/>
</dbReference>
<dbReference type="OrthoDB" id="192249at2"/>
<gene>
    <name evidence="3" type="ORF">SAMN05192564_10937</name>
</gene>
<organism evidence="3 4">
    <name type="scientific">Paraburkholderia sartisoli</name>
    <dbReference type="NCBI Taxonomy" id="83784"/>
    <lineage>
        <taxon>Bacteria</taxon>
        <taxon>Pseudomonadati</taxon>
        <taxon>Pseudomonadota</taxon>
        <taxon>Betaproteobacteria</taxon>
        <taxon>Burkholderiales</taxon>
        <taxon>Burkholderiaceae</taxon>
        <taxon>Paraburkholderia</taxon>
    </lineage>
</organism>
<reference evidence="4" key="1">
    <citation type="submission" date="2016-10" db="EMBL/GenBank/DDBJ databases">
        <authorList>
            <person name="Varghese N."/>
            <person name="Submissions S."/>
        </authorList>
    </citation>
    <scope>NUCLEOTIDE SEQUENCE [LARGE SCALE GENOMIC DNA]</scope>
    <source>
        <strain evidence="4">LMG 24000</strain>
    </source>
</reference>
<accession>A0A1H4HI58</accession>
<dbReference type="AlphaFoldDB" id="A0A1H4HI58"/>
<dbReference type="SMART" id="SM00257">
    <property type="entry name" value="LysM"/>
    <property type="match status" value="1"/>
</dbReference>
<dbReference type="CDD" id="cd00118">
    <property type="entry name" value="LysM"/>
    <property type="match status" value="1"/>
</dbReference>
<protein>
    <submittedName>
        <fullName evidence="3">LysM domain-containing protein</fullName>
    </submittedName>
</protein>
<feature type="region of interest" description="Disordered" evidence="1">
    <location>
        <begin position="303"/>
        <end position="354"/>
    </location>
</feature>
<keyword evidence="4" id="KW-1185">Reference proteome</keyword>
<sequence length="558" mass="61489">MFVRATYDRDRKTVHYIDQDGNETLYIGGSFAWRTNNPGNLTKPGKYVMDDAIGYAARTSDSRTLFVIFRDRVAGARRHRALLKEIYGDKSVRGMITAYAPPTENNTEEYIDFVKNKAGVSPGDIIGSLSEDKFDALADAMEQKEGNFPGTIRYLGKPVQVQLRDKLNQPFSVQNFQIKSGETSIGVRSNDAGELPLIYNGLLGREISFYYNREAGELEKMGSFPASTKSSAFTFNAPYFLLSSRSRVHQVDAVSRPRMHIVRAGETLSVIARKYSVTVDAMVQENSLKNKDHIYARQHLRIPSDVPSSSQAADGGTAAHPNVPTDSGSTHASGAFSPGHAAAPHSSGPGHHAPIAVHHERMDEQHPVTLISSSALEPSGPQWCGRFLQSRSLDDLVEPFRSNARRFTQAMRDAGITVRISTTYRPIERSYLMYYAAAIARGNLAPESVPAWAGVNIDWAHRDQSGAPDSTRAKAAARDMVHGYQIGSNPVGRPRNSNHNTRQAVDMTLSFYIGKNVLDASGSAITVHSFRDLKIIGESYSVHHKLDNDPPHWSVTGR</sequence>
<dbReference type="Gene3D" id="3.10.350.10">
    <property type="entry name" value="LysM domain"/>
    <property type="match status" value="1"/>
</dbReference>
<dbReference type="Proteomes" id="UP000198638">
    <property type="component" value="Unassembled WGS sequence"/>
</dbReference>
<evidence type="ECO:0000313" key="3">
    <source>
        <dbReference type="EMBL" id="SEB21110.1"/>
    </source>
</evidence>
<proteinExistence type="predicted"/>
<dbReference type="SUPFAM" id="SSF54106">
    <property type="entry name" value="LysM domain"/>
    <property type="match status" value="1"/>
</dbReference>
<name>A0A1H4HI58_9BURK</name>